<dbReference type="InterPro" id="IPR058355">
    <property type="entry name" value="DUF8042"/>
</dbReference>
<evidence type="ECO:0000259" key="1">
    <source>
        <dbReference type="Pfam" id="PF26154"/>
    </source>
</evidence>
<dbReference type="EMBL" id="CP048000">
    <property type="protein sequence ID" value="QHQ60705.1"/>
    <property type="molecule type" value="Genomic_DNA"/>
</dbReference>
<protein>
    <submittedName>
        <fullName evidence="2">Molecular chaperone</fullName>
    </submittedName>
</protein>
<evidence type="ECO:0000313" key="3">
    <source>
        <dbReference type="Proteomes" id="UP000464314"/>
    </source>
</evidence>
<sequence>MEENTLKVQQMEALEELHNYLIKLVPAVEAIIIELRGEKRSDTDELFNAIINGINWSIEVLNRTMDIVNENDEVIEKENINDTIKKFSFAIREHNELDIADILEKNILPFLVTVKSRVSVITNRTS</sequence>
<accession>A0A6P1TM02</accession>
<dbReference type="Pfam" id="PF26154">
    <property type="entry name" value="DUF8042"/>
    <property type="match status" value="1"/>
</dbReference>
<name>A0A6P1TM02_9FIRM</name>
<keyword evidence="3" id="KW-1185">Reference proteome</keyword>
<dbReference type="Proteomes" id="UP000464314">
    <property type="component" value="Chromosome"/>
</dbReference>
<feature type="domain" description="DUF8042" evidence="1">
    <location>
        <begin position="9"/>
        <end position="117"/>
    </location>
</feature>
<gene>
    <name evidence="2" type="ORF">Ana3638_07900</name>
</gene>
<organism evidence="2 3">
    <name type="scientific">Anaerocolumna sedimenticola</name>
    <dbReference type="NCBI Taxonomy" id="2696063"/>
    <lineage>
        <taxon>Bacteria</taxon>
        <taxon>Bacillati</taxon>
        <taxon>Bacillota</taxon>
        <taxon>Clostridia</taxon>
        <taxon>Lachnospirales</taxon>
        <taxon>Lachnospiraceae</taxon>
        <taxon>Anaerocolumna</taxon>
    </lineage>
</organism>
<evidence type="ECO:0000313" key="2">
    <source>
        <dbReference type="EMBL" id="QHQ60705.1"/>
    </source>
</evidence>
<dbReference type="KEGG" id="anr:Ana3638_07900"/>
<dbReference type="AlphaFoldDB" id="A0A6P1TM02"/>
<reference evidence="2 3" key="1">
    <citation type="submission" date="2020-01" db="EMBL/GenBank/DDBJ databases">
        <title>Genome analysis of Anaerocolumna sp. CBA3638.</title>
        <authorList>
            <person name="Kim J."/>
            <person name="Roh S.W."/>
        </authorList>
    </citation>
    <scope>NUCLEOTIDE SEQUENCE [LARGE SCALE GENOMIC DNA]</scope>
    <source>
        <strain evidence="2 3">CBA3638</strain>
    </source>
</reference>
<dbReference type="RefSeq" id="WP_161837539.1">
    <property type="nucleotide sequence ID" value="NZ_CP048000.1"/>
</dbReference>
<proteinExistence type="predicted"/>